<evidence type="ECO:0000313" key="2">
    <source>
        <dbReference type="EMBL" id="STY28930.1"/>
    </source>
</evidence>
<protein>
    <submittedName>
        <fullName evidence="2">Glycosyl transferase family protein</fullName>
    </submittedName>
</protein>
<dbReference type="EMBL" id="UGPB01000001">
    <property type="protein sequence ID" value="STY28930.1"/>
    <property type="molecule type" value="Genomic_DNA"/>
</dbReference>
<dbReference type="PANTHER" id="PTHR43179:SF7">
    <property type="entry name" value="RHAMNOSYLTRANSFERASE WBBL"/>
    <property type="match status" value="1"/>
</dbReference>
<dbReference type="InterPro" id="IPR001173">
    <property type="entry name" value="Glyco_trans_2-like"/>
</dbReference>
<dbReference type="AlphaFoldDB" id="A0A378LRD0"/>
<dbReference type="CDD" id="cd04186">
    <property type="entry name" value="GT_2_like_c"/>
    <property type="match status" value="1"/>
</dbReference>
<dbReference type="SUPFAM" id="SSF53448">
    <property type="entry name" value="Nucleotide-diphospho-sugar transferases"/>
    <property type="match status" value="1"/>
</dbReference>
<dbReference type="PANTHER" id="PTHR43179">
    <property type="entry name" value="RHAMNOSYLTRANSFERASE WBBL"/>
    <property type="match status" value="1"/>
</dbReference>
<dbReference type="Gene3D" id="3.90.550.10">
    <property type="entry name" value="Spore Coat Polysaccharide Biosynthesis Protein SpsA, Chain A"/>
    <property type="match status" value="1"/>
</dbReference>
<name>A0A378LRD0_9GAMM</name>
<sequence length="423" mass="48847">MERFLNSIKNNYILEKLSKKYVANYKRKNLISSLQDRLQKFFLKNEKIEFPFVNHPDISVILVLYNQAQFTLECLRLLQKQQNITFEVIVIDNASTDSTPQLLHYCHNVLVIKNAHNIGFLQAANQGAMVAKGKSLLFLNNDIWHLNSDAFSIALETLHSGKKIGIVGGKIILPDGLLQEAGVFVTQNGIHQYGRGKKPDIFEVNFQRHVDYCSGLFLMTPKDLFHGLGGFDLIYSPAYCEDCDYGLRVNQAGYKVLYNPRIVVGHIEGGSSVKKGYARALYEKNIILLRNKHKEWLQTTIHKPAFSRFTSKKVIISRFYQRNCKRILFIGNSISPSQHTLDMMKNACDLEFAVTYYSLSKFELAWDKIFSLFDIRIEVCKDSGIDALDRFIRSRKNYYSQILDENGNREKWSKYSQFLEIYI</sequence>
<keyword evidence="2" id="KW-0808">Transferase</keyword>
<dbReference type="STRING" id="1122170.GCA_000701265_01912"/>
<feature type="domain" description="Glycosyltransferase 2-like" evidence="1">
    <location>
        <begin position="59"/>
        <end position="168"/>
    </location>
</feature>
<keyword evidence="3" id="KW-1185">Reference proteome</keyword>
<dbReference type="InterPro" id="IPR029044">
    <property type="entry name" value="Nucleotide-diphossugar_trans"/>
</dbReference>
<organism evidence="2 3">
    <name type="scientific">Legionella wadsworthii</name>
    <dbReference type="NCBI Taxonomy" id="28088"/>
    <lineage>
        <taxon>Bacteria</taxon>
        <taxon>Pseudomonadati</taxon>
        <taxon>Pseudomonadota</taxon>
        <taxon>Gammaproteobacteria</taxon>
        <taxon>Legionellales</taxon>
        <taxon>Legionellaceae</taxon>
        <taxon>Legionella</taxon>
    </lineage>
</organism>
<accession>A0A378LRD0</accession>
<dbReference type="RefSeq" id="WP_031567465.1">
    <property type="nucleotide sequence ID" value="NZ_CAAAIS010000008.1"/>
</dbReference>
<proteinExistence type="predicted"/>
<dbReference type="GO" id="GO:0016740">
    <property type="term" value="F:transferase activity"/>
    <property type="evidence" value="ECO:0007669"/>
    <property type="project" value="UniProtKB-KW"/>
</dbReference>
<dbReference type="Pfam" id="PF00535">
    <property type="entry name" value="Glycos_transf_2"/>
    <property type="match status" value="1"/>
</dbReference>
<dbReference type="Proteomes" id="UP000255297">
    <property type="component" value="Unassembled WGS sequence"/>
</dbReference>
<gene>
    <name evidence="2" type="ORF">NCTC11532_01107</name>
</gene>
<evidence type="ECO:0000313" key="3">
    <source>
        <dbReference type="Proteomes" id="UP000255297"/>
    </source>
</evidence>
<dbReference type="OrthoDB" id="9771846at2"/>
<reference evidence="2 3" key="1">
    <citation type="submission" date="2018-06" db="EMBL/GenBank/DDBJ databases">
        <authorList>
            <consortium name="Pathogen Informatics"/>
            <person name="Doyle S."/>
        </authorList>
    </citation>
    <scope>NUCLEOTIDE SEQUENCE [LARGE SCALE GENOMIC DNA]</scope>
    <source>
        <strain evidence="2 3">NCTC11532</strain>
    </source>
</reference>
<evidence type="ECO:0000259" key="1">
    <source>
        <dbReference type="Pfam" id="PF00535"/>
    </source>
</evidence>